<feature type="transmembrane region" description="Helical" evidence="7">
    <location>
        <begin position="309"/>
        <end position="329"/>
    </location>
</feature>
<evidence type="ECO:0000256" key="1">
    <source>
        <dbReference type="ARBA" id="ARBA00004141"/>
    </source>
</evidence>
<dbReference type="InterPro" id="IPR036259">
    <property type="entry name" value="MFS_trans_sf"/>
</dbReference>
<dbReference type="STRING" id="1331196.A0A1B9IQ07"/>
<name>A0A1B9IQ07_9TREE</name>
<feature type="transmembrane region" description="Helical" evidence="7">
    <location>
        <begin position="202"/>
        <end position="222"/>
    </location>
</feature>
<accession>A0A1B9IQ07</accession>
<feature type="transmembrane region" description="Helical" evidence="7">
    <location>
        <begin position="375"/>
        <end position="396"/>
    </location>
</feature>
<evidence type="ECO:0000259" key="8">
    <source>
        <dbReference type="PROSITE" id="PS50850"/>
    </source>
</evidence>
<sequence>MGELSGLSLPGEQNSKVEEDQTSKALHHDLARSLSKGRKYALLAVFSMGLFMDVVGFSVFFVMVSSTAEDLGISTAEETWIITSYGVTFASFLLFWGRVSDLYSPKLVFTFGFIGLGIANIIISFLTNPIAFFVVRAISGLCGACLVPSCYRLITSIFTKEELSFAFTVYGITGSIANSSGVIIGGALLQIPATGQLVGWRWYFRIAAALILPAATLSFFLIPKARGENAASHSKLKRMDLPGVFLILSASLLLIVGLTLGASRGFSRPSFYVPLIISFLLYPSFFLWERRLEDGFALIPSRTWQNPNFLLWSVLALLVYGWWAAEFVAQAETYMQVHNDLPIIAGIRLLPQGITAFSMSLVLIKYPAISTKPRFAVIGGFVVSIVAYVLFILGGARTDSDYWKFTFPASIIGSPAMQIVMNSCNVCAMMSVDPHESGVAGAILQTSFQIGSTVALSIQSGLLTVYPNSYFDIRNIRASWYFMLGWTAVWLIMFAALYRQPREKSSGTRAAH</sequence>
<feature type="region of interest" description="Disordered" evidence="6">
    <location>
        <begin position="1"/>
        <end position="23"/>
    </location>
</feature>
<feature type="domain" description="Major facilitator superfamily (MFS) profile" evidence="8">
    <location>
        <begin position="42"/>
        <end position="503"/>
    </location>
</feature>
<dbReference type="EMBL" id="KI669463">
    <property type="protein sequence ID" value="OCF57490.1"/>
    <property type="molecule type" value="Genomic_DNA"/>
</dbReference>
<dbReference type="InterPro" id="IPR011701">
    <property type="entry name" value="MFS"/>
</dbReference>
<keyword evidence="5 7" id="KW-0472">Membrane</keyword>
<reference evidence="10" key="2">
    <citation type="submission" date="2013-12" db="EMBL/GenBank/DDBJ databases">
        <title>Evolution of pathogenesis and genome organization in the Tremellales.</title>
        <authorList>
            <person name="Cuomo C."/>
            <person name="Litvintseva A."/>
            <person name="Heitman J."/>
            <person name="Chen Y."/>
            <person name="Sun S."/>
            <person name="Springer D."/>
            <person name="Dromer F."/>
            <person name="Young S."/>
            <person name="Zeng Q."/>
            <person name="Chapman S."/>
            <person name="Gujja S."/>
            <person name="Saif S."/>
            <person name="Birren B."/>
        </authorList>
    </citation>
    <scope>NUCLEOTIDE SEQUENCE [LARGE SCALE GENOMIC DNA]</scope>
    <source>
        <strain evidence="10">CBS 10435</strain>
    </source>
</reference>
<feature type="transmembrane region" description="Helical" evidence="7">
    <location>
        <begin position="478"/>
        <end position="498"/>
    </location>
</feature>
<gene>
    <name evidence="9" type="ORF">L486_04948</name>
</gene>
<dbReference type="Gene3D" id="1.20.1250.20">
    <property type="entry name" value="MFS general substrate transporter like domains"/>
    <property type="match status" value="2"/>
</dbReference>
<keyword evidence="10" id="KW-1185">Reference proteome</keyword>
<dbReference type="AlphaFoldDB" id="A0A1B9IQ07"/>
<comment type="subcellular location">
    <subcellularLocation>
        <location evidence="1">Membrane</location>
        <topology evidence="1">Multi-pass membrane protein</topology>
    </subcellularLocation>
</comment>
<feature type="transmembrane region" description="Helical" evidence="7">
    <location>
        <begin position="40"/>
        <end position="64"/>
    </location>
</feature>
<dbReference type="Pfam" id="PF07690">
    <property type="entry name" value="MFS_1"/>
    <property type="match status" value="1"/>
</dbReference>
<feature type="transmembrane region" description="Helical" evidence="7">
    <location>
        <begin position="269"/>
        <end position="288"/>
    </location>
</feature>
<evidence type="ECO:0000313" key="9">
    <source>
        <dbReference type="EMBL" id="OCF57490.1"/>
    </source>
</evidence>
<feature type="transmembrane region" description="Helical" evidence="7">
    <location>
        <begin position="108"/>
        <end position="127"/>
    </location>
</feature>
<dbReference type="InterPro" id="IPR020846">
    <property type="entry name" value="MFS_dom"/>
</dbReference>
<dbReference type="PANTHER" id="PTHR42718">
    <property type="entry name" value="MAJOR FACILITATOR SUPERFAMILY MULTIDRUG TRANSPORTER MFSC"/>
    <property type="match status" value="1"/>
</dbReference>
<feature type="transmembrane region" description="Helical" evidence="7">
    <location>
        <begin position="79"/>
        <end position="96"/>
    </location>
</feature>
<dbReference type="PANTHER" id="PTHR42718:SF9">
    <property type="entry name" value="MAJOR FACILITATOR SUPERFAMILY MULTIDRUG TRANSPORTER MFSC"/>
    <property type="match status" value="1"/>
</dbReference>
<evidence type="ECO:0000256" key="6">
    <source>
        <dbReference type="SAM" id="MobiDB-lite"/>
    </source>
</evidence>
<evidence type="ECO:0000313" key="10">
    <source>
        <dbReference type="Proteomes" id="UP000092583"/>
    </source>
</evidence>
<dbReference type="Proteomes" id="UP000092583">
    <property type="component" value="Unassembled WGS sequence"/>
</dbReference>
<dbReference type="GO" id="GO:0022857">
    <property type="term" value="F:transmembrane transporter activity"/>
    <property type="evidence" value="ECO:0007669"/>
    <property type="project" value="InterPro"/>
</dbReference>
<evidence type="ECO:0000256" key="4">
    <source>
        <dbReference type="ARBA" id="ARBA00022989"/>
    </source>
</evidence>
<feature type="transmembrane region" description="Helical" evidence="7">
    <location>
        <begin position="243"/>
        <end position="263"/>
    </location>
</feature>
<keyword evidence="4 7" id="KW-1133">Transmembrane helix</keyword>
<dbReference type="OrthoDB" id="440755at2759"/>
<evidence type="ECO:0000256" key="3">
    <source>
        <dbReference type="ARBA" id="ARBA00022692"/>
    </source>
</evidence>
<evidence type="ECO:0000256" key="2">
    <source>
        <dbReference type="ARBA" id="ARBA00022448"/>
    </source>
</evidence>
<feature type="transmembrane region" description="Helical" evidence="7">
    <location>
        <begin position="341"/>
        <end position="363"/>
    </location>
</feature>
<evidence type="ECO:0000256" key="7">
    <source>
        <dbReference type="SAM" id="Phobius"/>
    </source>
</evidence>
<evidence type="ECO:0000256" key="5">
    <source>
        <dbReference type="ARBA" id="ARBA00023136"/>
    </source>
</evidence>
<protein>
    <recommendedName>
        <fullName evidence="8">Major facilitator superfamily (MFS) profile domain-containing protein</fullName>
    </recommendedName>
</protein>
<proteinExistence type="predicted"/>
<reference evidence="9 10" key="1">
    <citation type="submission" date="2013-07" db="EMBL/GenBank/DDBJ databases">
        <title>The Genome Sequence of Kwoniella mangroviensis CBS10435.</title>
        <authorList>
            <consortium name="The Broad Institute Genome Sequencing Platform"/>
            <person name="Cuomo C."/>
            <person name="Litvintseva A."/>
            <person name="Chen Y."/>
            <person name="Heitman J."/>
            <person name="Sun S."/>
            <person name="Springer D."/>
            <person name="Dromer F."/>
            <person name="Young S.K."/>
            <person name="Zeng Q."/>
            <person name="Gargeya S."/>
            <person name="Fitzgerald M."/>
            <person name="Abouelleil A."/>
            <person name="Alvarado L."/>
            <person name="Berlin A.M."/>
            <person name="Chapman S.B."/>
            <person name="Dewar J."/>
            <person name="Goldberg J."/>
            <person name="Griggs A."/>
            <person name="Gujja S."/>
            <person name="Hansen M."/>
            <person name="Howarth C."/>
            <person name="Imamovic A."/>
            <person name="Larimer J."/>
            <person name="McCowan C."/>
            <person name="Murphy C."/>
            <person name="Pearson M."/>
            <person name="Priest M."/>
            <person name="Roberts A."/>
            <person name="Saif S."/>
            <person name="Shea T."/>
            <person name="Sykes S."/>
            <person name="Wortman J."/>
            <person name="Nusbaum C."/>
            <person name="Birren B."/>
        </authorList>
    </citation>
    <scope>NUCLEOTIDE SEQUENCE [LARGE SCALE GENOMIC DNA]</scope>
    <source>
        <strain evidence="9 10">CBS 10435</strain>
    </source>
</reference>
<dbReference type="PROSITE" id="PS50850">
    <property type="entry name" value="MFS"/>
    <property type="match status" value="1"/>
</dbReference>
<keyword evidence="3 7" id="KW-0812">Transmembrane</keyword>
<organism evidence="9 10">
    <name type="scientific">Kwoniella mangroviensis CBS 10435</name>
    <dbReference type="NCBI Taxonomy" id="1331196"/>
    <lineage>
        <taxon>Eukaryota</taxon>
        <taxon>Fungi</taxon>
        <taxon>Dikarya</taxon>
        <taxon>Basidiomycota</taxon>
        <taxon>Agaricomycotina</taxon>
        <taxon>Tremellomycetes</taxon>
        <taxon>Tremellales</taxon>
        <taxon>Cryptococcaceae</taxon>
        <taxon>Kwoniella</taxon>
    </lineage>
</organism>
<dbReference type="SUPFAM" id="SSF103473">
    <property type="entry name" value="MFS general substrate transporter"/>
    <property type="match status" value="1"/>
</dbReference>
<feature type="transmembrane region" description="Helical" evidence="7">
    <location>
        <begin position="166"/>
        <end position="190"/>
    </location>
</feature>
<dbReference type="GO" id="GO:0016020">
    <property type="term" value="C:membrane"/>
    <property type="evidence" value="ECO:0007669"/>
    <property type="project" value="UniProtKB-SubCell"/>
</dbReference>
<feature type="transmembrane region" description="Helical" evidence="7">
    <location>
        <begin position="133"/>
        <end position="154"/>
    </location>
</feature>
<keyword evidence="2" id="KW-0813">Transport</keyword>